<reference evidence="5" key="1">
    <citation type="thesis" date="2020" institute="ProQuest LLC" country="789 East Eisenhower Parkway, Ann Arbor, MI, USA">
        <title>Comparative Genomics and Chromosome Evolution.</title>
        <authorList>
            <person name="Mudd A.B."/>
        </authorList>
    </citation>
    <scope>NUCLEOTIDE SEQUENCE</scope>
    <source>
        <strain evidence="5">HN-11 Male</strain>
        <tissue evidence="5">Kidney and liver</tissue>
    </source>
</reference>
<comment type="caution">
    <text evidence="3">Lacks conserved residue(s) required for the propagation of feature annotation.</text>
</comment>
<dbReference type="Gene3D" id="2.10.25.10">
    <property type="entry name" value="Laminin"/>
    <property type="match status" value="1"/>
</dbReference>
<dbReference type="PANTHER" id="PTHR46376">
    <property type="entry name" value="LEUCINE-ZIPPER-LIKE TRANSCRIPTIONAL REGULATOR 1"/>
    <property type="match status" value="1"/>
</dbReference>
<feature type="disulfide bond" evidence="3">
    <location>
        <begin position="6"/>
        <end position="16"/>
    </location>
</feature>
<evidence type="ECO:0000256" key="1">
    <source>
        <dbReference type="ARBA" id="ARBA00022441"/>
    </source>
</evidence>
<sequence>YSINTCPNNCSGRGICVPRNGSDVYCECHEQWKGESCDVPYCRDNCGFPDRGVCNVSDTRSCDCKDGWQGPGCSIPVPANQSFWTWEESSIPKQGRASHKAVVLDDVMWIVGGYMFNHSNHQMVMAYDLVSHEWLNVSANSVVVRYGHSLALYKDKMYMYGGKIDSTGNVSNQLWVFHVQNSSWIQLLPNANEQFAVVGHSAHIVTLKDNSTVMLVFFGHCPLFGYISSVQRYNLGTNIWDIVKTQGALVQGGYGHSSAYDENTRSIYIHGGYKAFTANKYRLADDLYKYEVDTRMWIILKGSKFFRYLHTAVIVSGAMLVFGGNTHNDTSMSYGAKCFSKDFMAYDIGECRLLFII</sequence>
<keyword evidence="2" id="KW-0677">Repeat</keyword>
<keyword evidence="6" id="KW-1185">Reference proteome</keyword>
<name>A0A8J6BB74_ELECQ</name>
<organism evidence="5 6">
    <name type="scientific">Eleutherodactylus coqui</name>
    <name type="common">Puerto Rican coqui</name>
    <dbReference type="NCBI Taxonomy" id="57060"/>
    <lineage>
        <taxon>Eukaryota</taxon>
        <taxon>Metazoa</taxon>
        <taxon>Chordata</taxon>
        <taxon>Craniata</taxon>
        <taxon>Vertebrata</taxon>
        <taxon>Euteleostomi</taxon>
        <taxon>Amphibia</taxon>
        <taxon>Batrachia</taxon>
        <taxon>Anura</taxon>
        <taxon>Neobatrachia</taxon>
        <taxon>Hyloidea</taxon>
        <taxon>Eleutherodactylidae</taxon>
        <taxon>Eleutherodactylinae</taxon>
        <taxon>Eleutherodactylus</taxon>
        <taxon>Eleutherodactylus</taxon>
    </lineage>
</organism>
<dbReference type="PROSITE" id="PS00022">
    <property type="entry name" value="EGF_1"/>
    <property type="match status" value="1"/>
</dbReference>
<dbReference type="SUPFAM" id="SSF117281">
    <property type="entry name" value="Kelch motif"/>
    <property type="match status" value="1"/>
</dbReference>
<evidence type="ECO:0000259" key="4">
    <source>
        <dbReference type="PROSITE" id="PS50026"/>
    </source>
</evidence>
<evidence type="ECO:0000256" key="2">
    <source>
        <dbReference type="ARBA" id="ARBA00022737"/>
    </source>
</evidence>
<dbReference type="Pfam" id="PF23106">
    <property type="entry name" value="EGF_Teneurin"/>
    <property type="match status" value="1"/>
</dbReference>
<dbReference type="PROSITE" id="PS50026">
    <property type="entry name" value="EGF_3"/>
    <property type="match status" value="1"/>
</dbReference>
<evidence type="ECO:0000313" key="5">
    <source>
        <dbReference type="EMBL" id="KAG9461689.1"/>
    </source>
</evidence>
<feature type="disulfide bond" evidence="3">
    <location>
        <begin position="28"/>
        <end position="37"/>
    </location>
</feature>
<evidence type="ECO:0000313" key="6">
    <source>
        <dbReference type="Proteomes" id="UP000770717"/>
    </source>
</evidence>
<dbReference type="InterPro" id="IPR000742">
    <property type="entry name" value="EGF"/>
</dbReference>
<dbReference type="EMBL" id="WNTK01017726">
    <property type="protein sequence ID" value="KAG9461689.1"/>
    <property type="molecule type" value="Genomic_DNA"/>
</dbReference>
<keyword evidence="3" id="KW-1015">Disulfide bond</keyword>
<feature type="domain" description="EGF-like" evidence="4">
    <location>
        <begin position="2"/>
        <end position="38"/>
    </location>
</feature>
<protein>
    <recommendedName>
        <fullName evidence="4">EGF-like domain-containing protein</fullName>
    </recommendedName>
</protein>
<dbReference type="Proteomes" id="UP000770717">
    <property type="component" value="Unassembled WGS sequence"/>
</dbReference>
<dbReference type="InterPro" id="IPR015915">
    <property type="entry name" value="Kelch-typ_b-propeller"/>
</dbReference>
<dbReference type="PROSITE" id="PS01186">
    <property type="entry name" value="EGF_2"/>
    <property type="match status" value="1"/>
</dbReference>
<feature type="non-terminal residue" evidence="5">
    <location>
        <position position="357"/>
    </location>
</feature>
<dbReference type="FunFam" id="2.10.25.10:FF:000164">
    <property type="entry name" value="Attractin like 1"/>
    <property type="match status" value="1"/>
</dbReference>
<keyword evidence="3" id="KW-0245">EGF-like domain</keyword>
<dbReference type="Pfam" id="PF24981">
    <property type="entry name" value="Beta-prop_ATRN-LZTR1"/>
    <property type="match status" value="1"/>
</dbReference>
<dbReference type="GO" id="GO:0005794">
    <property type="term" value="C:Golgi apparatus"/>
    <property type="evidence" value="ECO:0007669"/>
    <property type="project" value="TreeGrafter"/>
</dbReference>
<dbReference type="AlphaFoldDB" id="A0A8J6BB74"/>
<gene>
    <name evidence="5" type="ORF">GDO78_016001</name>
</gene>
<evidence type="ECO:0000256" key="3">
    <source>
        <dbReference type="PROSITE-ProRule" id="PRU00076"/>
    </source>
</evidence>
<dbReference type="InterPro" id="IPR056737">
    <property type="entry name" value="Beta-prop_ATRN-MKLN-like"/>
</dbReference>
<dbReference type="PANTHER" id="PTHR46376:SF3">
    <property type="entry name" value="ATTRACTIN"/>
    <property type="match status" value="1"/>
</dbReference>
<dbReference type="Gene3D" id="2.120.10.80">
    <property type="entry name" value="Kelch-type beta propeller"/>
    <property type="match status" value="2"/>
</dbReference>
<proteinExistence type="predicted"/>
<accession>A0A8J6BB74</accession>
<comment type="caution">
    <text evidence="5">The sequence shown here is derived from an EMBL/GenBank/DDBJ whole genome shotgun (WGS) entry which is preliminary data.</text>
</comment>
<dbReference type="OrthoDB" id="9998912at2759"/>
<keyword evidence="1" id="KW-0880">Kelch repeat</keyword>
<dbReference type="InterPro" id="IPR051568">
    <property type="entry name" value="LZTR1/Attractin"/>
</dbReference>